<feature type="chain" id="PRO_5032999113" evidence="2">
    <location>
        <begin position="23"/>
        <end position="192"/>
    </location>
</feature>
<feature type="signal peptide" evidence="2">
    <location>
        <begin position="1"/>
        <end position="22"/>
    </location>
</feature>
<dbReference type="AlphaFoldDB" id="A0A846MR14"/>
<proteinExistence type="predicted"/>
<protein>
    <submittedName>
        <fullName evidence="3">tRNA U34 5-carboxymethylaminomethyl modifying enzyme MnmG/GidA</fullName>
    </submittedName>
</protein>
<keyword evidence="4" id="KW-1185">Reference proteome</keyword>
<gene>
    <name evidence="3" type="ORF">FHS56_001516</name>
</gene>
<evidence type="ECO:0000256" key="2">
    <source>
        <dbReference type="SAM" id="SignalP"/>
    </source>
</evidence>
<keyword evidence="1" id="KW-0175">Coiled coil</keyword>
<evidence type="ECO:0000256" key="1">
    <source>
        <dbReference type="SAM" id="Coils"/>
    </source>
</evidence>
<reference evidence="3 4" key="1">
    <citation type="submission" date="2020-03" db="EMBL/GenBank/DDBJ databases">
        <title>Genomic Encyclopedia of Type Strains, Phase IV (KMG-IV): sequencing the most valuable type-strain genomes for metagenomic binning, comparative biology and taxonomic classification.</title>
        <authorList>
            <person name="Goeker M."/>
        </authorList>
    </citation>
    <scope>NUCLEOTIDE SEQUENCE [LARGE SCALE GENOMIC DNA]</scope>
    <source>
        <strain evidence="3 4">DSM 5718</strain>
    </source>
</reference>
<dbReference type="EMBL" id="JAASRN010000002">
    <property type="protein sequence ID" value="NIK74003.1"/>
    <property type="molecule type" value="Genomic_DNA"/>
</dbReference>
<keyword evidence="2" id="KW-0732">Signal</keyword>
<dbReference type="PROSITE" id="PS51257">
    <property type="entry name" value="PROKAR_LIPOPROTEIN"/>
    <property type="match status" value="1"/>
</dbReference>
<dbReference type="Proteomes" id="UP000537126">
    <property type="component" value="Unassembled WGS sequence"/>
</dbReference>
<dbReference type="RefSeq" id="WP_208409651.1">
    <property type="nucleotide sequence ID" value="NZ_JAASRN010000002.1"/>
</dbReference>
<accession>A0A846MR14</accession>
<organism evidence="3 4">
    <name type="scientific">Thermonema lapsum</name>
    <dbReference type="NCBI Taxonomy" id="28195"/>
    <lineage>
        <taxon>Bacteria</taxon>
        <taxon>Pseudomonadati</taxon>
        <taxon>Bacteroidota</taxon>
        <taxon>Cytophagia</taxon>
        <taxon>Cytophagales</taxon>
        <taxon>Thermonemataceae</taxon>
        <taxon>Thermonema</taxon>
    </lineage>
</organism>
<comment type="caution">
    <text evidence="3">The sequence shown here is derived from an EMBL/GenBank/DDBJ whole genome shotgun (WGS) entry which is preliminary data.</text>
</comment>
<sequence>MKRGIYLSVFLLSGMLLFSACKKKATLPPDEKEVIVPCSGPEYWTNKEVFRANAIGESYDQMTAKKKALSNARAELAASISTVLKGVTDNYVNSREFNNREEVEERYESLNREVVNQELNGIRTICEKQVKTQEGKYKTYIAIELASEKLLEAYNERMQKLSREERMRIDYDYEKFKQTFDREMEKFSQSRP</sequence>
<evidence type="ECO:0000313" key="3">
    <source>
        <dbReference type="EMBL" id="NIK74003.1"/>
    </source>
</evidence>
<name>A0A846MR14_9BACT</name>
<evidence type="ECO:0000313" key="4">
    <source>
        <dbReference type="Proteomes" id="UP000537126"/>
    </source>
</evidence>
<feature type="coiled-coil region" evidence="1">
    <location>
        <begin position="93"/>
        <end position="120"/>
    </location>
</feature>